<organism evidence="3 4">
    <name type="scientific">Linum trigynum</name>
    <dbReference type="NCBI Taxonomy" id="586398"/>
    <lineage>
        <taxon>Eukaryota</taxon>
        <taxon>Viridiplantae</taxon>
        <taxon>Streptophyta</taxon>
        <taxon>Embryophyta</taxon>
        <taxon>Tracheophyta</taxon>
        <taxon>Spermatophyta</taxon>
        <taxon>Magnoliopsida</taxon>
        <taxon>eudicotyledons</taxon>
        <taxon>Gunneridae</taxon>
        <taxon>Pentapetalae</taxon>
        <taxon>rosids</taxon>
        <taxon>fabids</taxon>
        <taxon>Malpighiales</taxon>
        <taxon>Linaceae</taxon>
        <taxon>Linum</taxon>
    </lineage>
</organism>
<protein>
    <recommendedName>
        <fullName evidence="2">TIR domain-containing protein</fullName>
    </recommendedName>
</protein>
<sequence length="180" mass="20586">MDTSRPPPPRGRFLVHPSKRNLEPPPRGRFLIVRGTIQHPPKPLPLDPDPPSLPDRPIRLQPIDEKPPPFDDQNVADQPPPSPPDPVLLQPIDEKPTPSIDVQDTVVDPVPPPQPVDEKTSTPPDDDQITNDLLPKYDAFISFRGTDVRNFFLSHLFAYMNNEKHILTYEKKRRKRLGFW</sequence>
<evidence type="ECO:0000313" key="4">
    <source>
        <dbReference type="Proteomes" id="UP001497516"/>
    </source>
</evidence>
<dbReference type="InterPro" id="IPR000157">
    <property type="entry name" value="TIR_dom"/>
</dbReference>
<proteinExistence type="predicted"/>
<dbReference type="GO" id="GO:0007165">
    <property type="term" value="P:signal transduction"/>
    <property type="evidence" value="ECO:0007669"/>
    <property type="project" value="InterPro"/>
</dbReference>
<evidence type="ECO:0000313" key="3">
    <source>
        <dbReference type="EMBL" id="CAL1363572.1"/>
    </source>
</evidence>
<dbReference type="SUPFAM" id="SSF52200">
    <property type="entry name" value="Toll/Interleukin receptor TIR domain"/>
    <property type="match status" value="1"/>
</dbReference>
<gene>
    <name evidence="3" type="ORF">LTRI10_LOCUS9984</name>
</gene>
<feature type="domain" description="TIR" evidence="2">
    <location>
        <begin position="135"/>
        <end position="180"/>
    </location>
</feature>
<dbReference type="AlphaFoldDB" id="A0AAV2D2M5"/>
<name>A0AAV2D2M5_9ROSI</name>
<evidence type="ECO:0000256" key="1">
    <source>
        <dbReference type="SAM" id="MobiDB-lite"/>
    </source>
</evidence>
<dbReference type="InterPro" id="IPR035897">
    <property type="entry name" value="Toll_tir_struct_dom_sf"/>
</dbReference>
<evidence type="ECO:0000259" key="2">
    <source>
        <dbReference type="PROSITE" id="PS50104"/>
    </source>
</evidence>
<keyword evidence="4" id="KW-1185">Reference proteome</keyword>
<feature type="compositionally biased region" description="Pro residues" evidence="1">
    <location>
        <begin position="1"/>
        <end position="10"/>
    </location>
</feature>
<feature type="compositionally biased region" description="Pro residues" evidence="1">
    <location>
        <begin position="40"/>
        <end position="54"/>
    </location>
</feature>
<dbReference type="EMBL" id="OZ034814">
    <property type="protein sequence ID" value="CAL1363572.1"/>
    <property type="molecule type" value="Genomic_DNA"/>
</dbReference>
<dbReference type="Proteomes" id="UP001497516">
    <property type="component" value="Chromosome 10"/>
</dbReference>
<dbReference type="PROSITE" id="PS50104">
    <property type="entry name" value="TIR"/>
    <property type="match status" value="1"/>
</dbReference>
<dbReference type="Gene3D" id="3.40.50.10140">
    <property type="entry name" value="Toll/interleukin-1 receptor homology (TIR) domain"/>
    <property type="match status" value="1"/>
</dbReference>
<feature type="region of interest" description="Disordered" evidence="1">
    <location>
        <begin position="1"/>
        <end position="130"/>
    </location>
</feature>
<reference evidence="3 4" key="1">
    <citation type="submission" date="2024-04" db="EMBL/GenBank/DDBJ databases">
        <authorList>
            <person name="Fracassetti M."/>
        </authorList>
    </citation>
    <scope>NUCLEOTIDE SEQUENCE [LARGE SCALE GENOMIC DNA]</scope>
</reference>
<feature type="compositionally biased region" description="Basic and acidic residues" evidence="1">
    <location>
        <begin position="56"/>
        <end position="69"/>
    </location>
</feature>
<accession>A0AAV2D2M5</accession>